<name>A0A2S5R8E5_9PROT</name>
<sequence length="53" mass="6177">MVRTEEKRRYLKLSYSWDFRSKDLGMNTKEGVSYEDSGKHFGMAKKTIDGVSI</sequence>
<dbReference type="EMBL" id="PHHC01000092">
    <property type="protein sequence ID" value="PPE03588.1"/>
    <property type="molecule type" value="Genomic_DNA"/>
</dbReference>
<evidence type="ECO:0000313" key="2">
    <source>
        <dbReference type="Proteomes" id="UP000239425"/>
    </source>
</evidence>
<comment type="caution">
    <text evidence="1">The sequence shown here is derived from an EMBL/GenBank/DDBJ whole genome shotgun (WGS) entry which is preliminary data.</text>
</comment>
<protein>
    <submittedName>
        <fullName evidence="1">Uncharacterized protein</fullName>
    </submittedName>
</protein>
<dbReference type="RefSeq" id="WP_165780759.1">
    <property type="nucleotide sequence ID" value="NZ_PHHC01000092.1"/>
</dbReference>
<accession>A0A2S5R8E5</accession>
<gene>
    <name evidence="1" type="ORF">HCUR_00953</name>
</gene>
<evidence type="ECO:0000313" key="1">
    <source>
        <dbReference type="EMBL" id="PPE03588.1"/>
    </source>
</evidence>
<organism evidence="1 2">
    <name type="scientific">Holospora curviuscula</name>
    <dbReference type="NCBI Taxonomy" id="1082868"/>
    <lineage>
        <taxon>Bacteria</taxon>
        <taxon>Pseudomonadati</taxon>
        <taxon>Pseudomonadota</taxon>
        <taxon>Alphaproteobacteria</taxon>
        <taxon>Holosporales</taxon>
        <taxon>Holosporaceae</taxon>
        <taxon>Holospora</taxon>
    </lineage>
</organism>
<proteinExistence type="predicted"/>
<dbReference type="Proteomes" id="UP000239425">
    <property type="component" value="Unassembled WGS sequence"/>
</dbReference>
<keyword evidence="2" id="KW-1185">Reference proteome</keyword>
<reference evidence="1 2" key="1">
    <citation type="submission" date="2017-11" db="EMBL/GenBank/DDBJ databases">
        <title>Comparative genomic analysis of Holospora spp., intranuclear symbionts of paramecia.</title>
        <authorList>
            <person name="Garushyants S.K."/>
            <person name="Beliavskaya A."/>
            <person name="Malko D.B."/>
            <person name="Logacheva M.D."/>
            <person name="Rautian M.S."/>
            <person name="Gelfand M.S."/>
        </authorList>
    </citation>
    <scope>NUCLEOTIDE SEQUENCE [LARGE SCALE GENOMIC DNA]</scope>
    <source>
        <strain evidence="2">02AZ16</strain>
    </source>
</reference>
<dbReference type="AlphaFoldDB" id="A0A2S5R8E5"/>